<organism evidence="1 2">
    <name type="scientific">Brachionus plicatilis</name>
    <name type="common">Marine rotifer</name>
    <name type="synonym">Brachionus muelleri</name>
    <dbReference type="NCBI Taxonomy" id="10195"/>
    <lineage>
        <taxon>Eukaryota</taxon>
        <taxon>Metazoa</taxon>
        <taxon>Spiralia</taxon>
        <taxon>Gnathifera</taxon>
        <taxon>Rotifera</taxon>
        <taxon>Eurotatoria</taxon>
        <taxon>Monogononta</taxon>
        <taxon>Pseudotrocha</taxon>
        <taxon>Ploima</taxon>
        <taxon>Brachionidae</taxon>
        <taxon>Brachionus</taxon>
    </lineage>
</organism>
<evidence type="ECO:0000313" key="1">
    <source>
        <dbReference type="EMBL" id="RMZ95961.1"/>
    </source>
</evidence>
<dbReference type="Proteomes" id="UP000276133">
    <property type="component" value="Unassembled WGS sequence"/>
</dbReference>
<dbReference type="EMBL" id="REGN01012317">
    <property type="protein sequence ID" value="RMZ95961.1"/>
    <property type="molecule type" value="Genomic_DNA"/>
</dbReference>
<evidence type="ECO:0000313" key="2">
    <source>
        <dbReference type="Proteomes" id="UP000276133"/>
    </source>
</evidence>
<keyword evidence="2" id="KW-1185">Reference proteome</keyword>
<accession>A0A3M7PA47</accession>
<comment type="caution">
    <text evidence="1">The sequence shown here is derived from an EMBL/GenBank/DDBJ whole genome shotgun (WGS) entry which is preliminary data.</text>
</comment>
<reference evidence="1 2" key="1">
    <citation type="journal article" date="2018" name="Sci. Rep.">
        <title>Genomic signatures of local adaptation to the degree of environmental predictability in rotifers.</title>
        <authorList>
            <person name="Franch-Gras L."/>
            <person name="Hahn C."/>
            <person name="Garcia-Roger E.M."/>
            <person name="Carmona M.J."/>
            <person name="Serra M."/>
            <person name="Gomez A."/>
        </authorList>
    </citation>
    <scope>NUCLEOTIDE SEQUENCE [LARGE SCALE GENOMIC DNA]</scope>
    <source>
        <strain evidence="1">HYR1</strain>
    </source>
</reference>
<name>A0A3M7PA47_BRAPC</name>
<sequence>MSTNRHFNIVQGGLNRNFSLKNERIYRINMMKAGDIKWKNCLQPTIVEPDKSQIYKIFF</sequence>
<proteinExistence type="predicted"/>
<protein>
    <submittedName>
        <fullName evidence="1">Uncharacterized protein</fullName>
    </submittedName>
</protein>
<dbReference type="AlphaFoldDB" id="A0A3M7PA47"/>
<gene>
    <name evidence="1" type="ORF">BpHYR1_020290</name>
</gene>